<dbReference type="Gene3D" id="3.40.50.720">
    <property type="entry name" value="NAD(P)-binding Rossmann-like Domain"/>
    <property type="match status" value="1"/>
</dbReference>
<feature type="domain" description="NAD(P)-binding" evidence="1">
    <location>
        <begin position="7"/>
        <end position="183"/>
    </location>
</feature>
<organism evidence="2 3">
    <name type="scientific">Streptomyces coelicoflavus</name>
    <dbReference type="NCBI Taxonomy" id="285562"/>
    <lineage>
        <taxon>Bacteria</taxon>
        <taxon>Bacillati</taxon>
        <taxon>Actinomycetota</taxon>
        <taxon>Actinomycetes</taxon>
        <taxon>Kitasatosporales</taxon>
        <taxon>Streptomycetaceae</taxon>
        <taxon>Streptomyces</taxon>
    </lineage>
</organism>
<dbReference type="InterPro" id="IPR016040">
    <property type="entry name" value="NAD(P)-bd_dom"/>
</dbReference>
<dbReference type="Proteomes" id="UP000470446">
    <property type="component" value="Unassembled WGS sequence"/>
</dbReference>
<dbReference type="PANTHER" id="PTHR47129">
    <property type="entry name" value="QUINONE OXIDOREDUCTASE 2"/>
    <property type="match status" value="1"/>
</dbReference>
<proteinExistence type="predicted"/>
<evidence type="ECO:0000259" key="1">
    <source>
        <dbReference type="Pfam" id="PF13460"/>
    </source>
</evidence>
<accession>A0A7K3PV74</accession>
<dbReference type="PANTHER" id="PTHR47129:SF1">
    <property type="entry name" value="NMRA-LIKE DOMAIN-CONTAINING PROTEIN"/>
    <property type="match status" value="1"/>
</dbReference>
<dbReference type="InterPro" id="IPR052718">
    <property type="entry name" value="NmrA-type_oxidoreductase"/>
</dbReference>
<dbReference type="InterPro" id="IPR036291">
    <property type="entry name" value="NAD(P)-bd_dom_sf"/>
</dbReference>
<protein>
    <submittedName>
        <fullName evidence="2">NAD(P)H-binding protein</fullName>
    </submittedName>
</protein>
<evidence type="ECO:0000313" key="2">
    <source>
        <dbReference type="EMBL" id="NEB13884.1"/>
    </source>
</evidence>
<gene>
    <name evidence="2" type="ORF">G3I32_34480</name>
</gene>
<name>A0A7K3PV74_9ACTN</name>
<reference evidence="2 3" key="1">
    <citation type="submission" date="2020-01" db="EMBL/GenBank/DDBJ databases">
        <title>Insect and environment-associated Actinomycetes.</title>
        <authorList>
            <person name="Currrie C."/>
            <person name="Chevrette M."/>
            <person name="Carlson C."/>
            <person name="Stubbendieck R."/>
            <person name="Wendt-Pienkowski E."/>
        </authorList>
    </citation>
    <scope>NUCLEOTIDE SEQUENCE [LARGE SCALE GENOMIC DNA]</scope>
    <source>
        <strain evidence="2 3">SID14163</strain>
    </source>
</reference>
<dbReference type="AlphaFoldDB" id="A0A7K3PV74"/>
<comment type="caution">
    <text evidence="2">The sequence shown here is derived from an EMBL/GenBank/DDBJ whole genome shotgun (WGS) entry which is preliminary data.</text>
</comment>
<dbReference type="SUPFAM" id="SSF51735">
    <property type="entry name" value="NAD(P)-binding Rossmann-fold domains"/>
    <property type="match status" value="1"/>
</dbReference>
<dbReference type="EMBL" id="JAAGMA010000920">
    <property type="protein sequence ID" value="NEB13884.1"/>
    <property type="molecule type" value="Genomic_DNA"/>
</dbReference>
<sequence length="294" mass="31618">MRIAVTGAAGGLGGRVVQLLAGRHGVDVVAVTRRRLPAEALPSQVEVAVADYADPSALRAVLKGVDTLVFVSSDGPDARMLLHHHNVIAAAKDERVGHVAALSSLDADVASPFCYAVVNGLTEDLLRSSGVPYSFARASLYIEFFQHWLTEAPTAGLLRLPAADGRISLVARDDVARALAALALSEPTWRHHDITGPESADMTGIASAVAKTWGTPVAYEDISPDTYHAETAATGLDPWWVYAFASMFASVREQRWDRVCNDYTRLTGRPPRTLCDTLATQVGETERTDLSTRQ</sequence>
<evidence type="ECO:0000313" key="3">
    <source>
        <dbReference type="Proteomes" id="UP000470446"/>
    </source>
</evidence>
<dbReference type="Pfam" id="PF13460">
    <property type="entry name" value="NAD_binding_10"/>
    <property type="match status" value="1"/>
</dbReference>
<dbReference type="Gene3D" id="3.90.25.10">
    <property type="entry name" value="UDP-galactose 4-epimerase, domain 1"/>
    <property type="match status" value="1"/>
</dbReference>
<dbReference type="RefSeq" id="WP_164249770.1">
    <property type="nucleotide sequence ID" value="NZ_JAAGMA010000920.1"/>
</dbReference>